<dbReference type="NCBIfam" id="TIGR02937">
    <property type="entry name" value="sigma70-ECF"/>
    <property type="match status" value="1"/>
</dbReference>
<feature type="domain" description="RNA polymerase sigma-70 region 2" evidence="5">
    <location>
        <begin position="24"/>
        <end position="90"/>
    </location>
</feature>
<proteinExistence type="inferred from homology"/>
<dbReference type="SUPFAM" id="SSF88659">
    <property type="entry name" value="Sigma3 and sigma4 domains of RNA polymerase sigma factors"/>
    <property type="match status" value="1"/>
</dbReference>
<dbReference type="InterPro" id="IPR039425">
    <property type="entry name" value="RNA_pol_sigma-70-like"/>
</dbReference>
<dbReference type="GO" id="GO:0016987">
    <property type="term" value="F:sigma factor activity"/>
    <property type="evidence" value="ECO:0007669"/>
    <property type="project" value="UniProtKB-KW"/>
</dbReference>
<dbReference type="InterPro" id="IPR014284">
    <property type="entry name" value="RNA_pol_sigma-70_dom"/>
</dbReference>
<dbReference type="Pfam" id="PF04542">
    <property type="entry name" value="Sigma70_r2"/>
    <property type="match status" value="1"/>
</dbReference>
<comment type="similarity">
    <text evidence="1">Belongs to the sigma-70 factor family. ECF subfamily.</text>
</comment>
<sequence length="193" mass="22794">MYKLGTFKFMAVFDKKENACFESLFKSYYAKLIFFANKYVNDFEVAEELVSEVYANIWEKKDYHRISSLKPSFLYTSVKNASISWLRHQKIKSEYVEYLQRHHMVEPVLDEDALEEKDLEQFVNKAISQLPPRCQAVFKASRFDKRMNKEIAAELNISVKTVERQISIAISRLRLQLSNILSWLILVLPFFKA</sequence>
<keyword evidence="8" id="KW-1185">Reference proteome</keyword>
<dbReference type="InterPro" id="IPR036388">
    <property type="entry name" value="WH-like_DNA-bd_sf"/>
</dbReference>
<keyword evidence="4" id="KW-0804">Transcription</keyword>
<evidence type="ECO:0000313" key="7">
    <source>
        <dbReference type="EMBL" id="RKD19499.1"/>
    </source>
</evidence>
<evidence type="ECO:0000256" key="3">
    <source>
        <dbReference type="ARBA" id="ARBA00023082"/>
    </source>
</evidence>
<dbReference type="SUPFAM" id="SSF88946">
    <property type="entry name" value="Sigma2 domain of RNA polymerase sigma factors"/>
    <property type="match status" value="1"/>
</dbReference>
<evidence type="ECO:0000313" key="8">
    <source>
        <dbReference type="Proteomes" id="UP000283433"/>
    </source>
</evidence>
<dbReference type="GO" id="GO:0003677">
    <property type="term" value="F:DNA binding"/>
    <property type="evidence" value="ECO:0007669"/>
    <property type="project" value="InterPro"/>
</dbReference>
<gene>
    <name evidence="7" type="ORF">BCY91_12905</name>
</gene>
<evidence type="ECO:0000259" key="5">
    <source>
        <dbReference type="Pfam" id="PF04542"/>
    </source>
</evidence>
<organism evidence="7 8">
    <name type="scientific">Pelobium manganitolerans</name>
    <dbReference type="NCBI Taxonomy" id="1842495"/>
    <lineage>
        <taxon>Bacteria</taxon>
        <taxon>Pseudomonadati</taxon>
        <taxon>Bacteroidota</taxon>
        <taxon>Sphingobacteriia</taxon>
        <taxon>Sphingobacteriales</taxon>
        <taxon>Sphingobacteriaceae</taxon>
        <taxon>Pelobium</taxon>
    </lineage>
</organism>
<evidence type="ECO:0008006" key="9">
    <source>
        <dbReference type="Google" id="ProtNLM"/>
    </source>
</evidence>
<evidence type="ECO:0000259" key="6">
    <source>
        <dbReference type="Pfam" id="PF08281"/>
    </source>
</evidence>
<feature type="domain" description="RNA polymerase sigma factor 70 region 4 type 2" evidence="6">
    <location>
        <begin position="125"/>
        <end position="169"/>
    </location>
</feature>
<dbReference type="InterPro" id="IPR013325">
    <property type="entry name" value="RNA_pol_sigma_r2"/>
</dbReference>
<evidence type="ECO:0000256" key="4">
    <source>
        <dbReference type="ARBA" id="ARBA00023163"/>
    </source>
</evidence>
<dbReference type="Proteomes" id="UP000283433">
    <property type="component" value="Unassembled WGS sequence"/>
</dbReference>
<dbReference type="AlphaFoldDB" id="A0A419SAP0"/>
<dbReference type="InterPro" id="IPR013324">
    <property type="entry name" value="RNA_pol_sigma_r3/r4-like"/>
</dbReference>
<dbReference type="GO" id="GO:0006352">
    <property type="term" value="P:DNA-templated transcription initiation"/>
    <property type="evidence" value="ECO:0007669"/>
    <property type="project" value="InterPro"/>
</dbReference>
<evidence type="ECO:0000256" key="1">
    <source>
        <dbReference type="ARBA" id="ARBA00010641"/>
    </source>
</evidence>
<evidence type="ECO:0000256" key="2">
    <source>
        <dbReference type="ARBA" id="ARBA00023015"/>
    </source>
</evidence>
<dbReference type="PANTHER" id="PTHR43133:SF46">
    <property type="entry name" value="RNA POLYMERASE SIGMA-70 FACTOR ECF SUBFAMILY"/>
    <property type="match status" value="1"/>
</dbReference>
<name>A0A419SAP0_9SPHI</name>
<dbReference type="PANTHER" id="PTHR43133">
    <property type="entry name" value="RNA POLYMERASE ECF-TYPE SIGMA FACTO"/>
    <property type="match status" value="1"/>
</dbReference>
<dbReference type="InterPro" id="IPR014327">
    <property type="entry name" value="RNA_pol_sigma70_bacteroid"/>
</dbReference>
<dbReference type="Pfam" id="PF08281">
    <property type="entry name" value="Sigma70_r4_2"/>
    <property type="match status" value="1"/>
</dbReference>
<dbReference type="Gene3D" id="1.10.10.10">
    <property type="entry name" value="Winged helix-like DNA-binding domain superfamily/Winged helix DNA-binding domain"/>
    <property type="match status" value="1"/>
</dbReference>
<keyword evidence="3" id="KW-0731">Sigma factor</keyword>
<keyword evidence="2" id="KW-0805">Transcription regulation</keyword>
<comment type="caution">
    <text evidence="7">The sequence shown here is derived from an EMBL/GenBank/DDBJ whole genome shotgun (WGS) entry which is preliminary data.</text>
</comment>
<protein>
    <recommendedName>
        <fullName evidence="9">RNA polymerase sigma-70 factor</fullName>
    </recommendedName>
</protein>
<dbReference type="InterPro" id="IPR007627">
    <property type="entry name" value="RNA_pol_sigma70_r2"/>
</dbReference>
<dbReference type="NCBIfam" id="TIGR02985">
    <property type="entry name" value="Sig70_bacteroi1"/>
    <property type="match status" value="1"/>
</dbReference>
<dbReference type="EMBL" id="MBTA01000002">
    <property type="protein sequence ID" value="RKD19499.1"/>
    <property type="molecule type" value="Genomic_DNA"/>
</dbReference>
<reference evidence="7 8" key="1">
    <citation type="submission" date="2016-07" db="EMBL/GenBank/DDBJ databases">
        <title>Genome of Pelobium manganitolerans.</title>
        <authorList>
            <person name="Wu S."/>
            <person name="Wang G."/>
        </authorList>
    </citation>
    <scope>NUCLEOTIDE SEQUENCE [LARGE SCALE GENOMIC DNA]</scope>
    <source>
        <strain evidence="7 8">YS-25</strain>
    </source>
</reference>
<accession>A0A419SAP0</accession>
<dbReference type="InterPro" id="IPR013249">
    <property type="entry name" value="RNA_pol_sigma70_r4_t2"/>
</dbReference>
<dbReference type="Gene3D" id="1.10.1740.10">
    <property type="match status" value="1"/>
</dbReference>